<dbReference type="CDD" id="cd00116">
    <property type="entry name" value="LRR_RI"/>
    <property type="match status" value="1"/>
</dbReference>
<dbReference type="GO" id="GO:0005634">
    <property type="term" value="C:nucleus"/>
    <property type="evidence" value="ECO:0007669"/>
    <property type="project" value="TreeGrafter"/>
</dbReference>
<evidence type="ECO:0000256" key="1">
    <source>
        <dbReference type="ARBA" id="ARBA00022468"/>
    </source>
</evidence>
<evidence type="ECO:0008006" key="7">
    <source>
        <dbReference type="Google" id="ProtNLM"/>
    </source>
</evidence>
<dbReference type="PROSITE" id="PS51450">
    <property type="entry name" value="LRR"/>
    <property type="match status" value="1"/>
</dbReference>
<dbReference type="GO" id="GO:0006913">
    <property type="term" value="P:nucleocytoplasmic transport"/>
    <property type="evidence" value="ECO:0007669"/>
    <property type="project" value="TreeGrafter"/>
</dbReference>
<sequence length="818" mass="90158">MTEHQYQQFRRAGIIEKVPSQAMATQPAIVEPPCIGFYPYKILDVITEAPQLSSSDSSSSSTEASNANTSNTSIDANTSTNSTDNTNCSCNNNSNHNTVIHLPTLRKSSKQASQDTLLPLSNLIQSFNSLLTTRNNAYIEVISSNLEKVADVLLEAKEKDDKVANLLLETKEKDSELHKLKDKMLNLVLETKEKDSEMFKLQEKMFKLQLEAKEKDDIIQHQGPDKLATLQKHVHAILKQNVELHEYVIPRLFIILPVDHTKWDPTNVLKNKIRVHFLCECGDHTAMTSKNSQKPLHITKHDGYEIRSSTEFFRKYGKHMFILLQWLKLRMSSSATLAPSPDLTDAGIDCSIDYMEALSKEDPGLSNIATIDDYDGLKGSDFQNVWTSLRTNDEDRQFGNLYRIMSETGRAKWVCLDHCCSMYEEKEQKAFVSAVEVNSGKYNGHLGKVTITLRSRKRAKGLFDALSRSRRVYELDITFGWDWTEIDLEAFENALAVSSVSNLRLGLARTQRNAGTKDSSIPARYERLIRIIELSNMKTIHITLSQDLMKLLGLGPAKLAHLHKLTFGVKARSIGASELQGLVNSLKTNTALTTLDLTNNSIFDKEVLTLSEALKTNITLAILDLSDNSIGDKGALSLSEALKVNSSLTSLTLGSNSIGDKGALALSEALKVNSSLMTLNLSYNSIEDEGALALSEALKVNTSLITLDLSDNSIEDEGALALSEALKVTSSLMSLDLSYNSIEDEGALALSEALKVTSNLMTLDLSDNSIGKKGTLALSEALKVNTTLTTLNLDGNAFRDKAALAISEALKTNAVLAK</sequence>
<dbReference type="GO" id="GO:0005096">
    <property type="term" value="F:GTPase activator activity"/>
    <property type="evidence" value="ECO:0007669"/>
    <property type="project" value="UniProtKB-KW"/>
</dbReference>
<keyword evidence="6" id="KW-1185">Reference proteome</keyword>
<dbReference type="InterPro" id="IPR001611">
    <property type="entry name" value="Leu-rich_rpt"/>
</dbReference>
<dbReference type="STRING" id="64571.A0A1Y2H3B2"/>
<dbReference type="GO" id="GO:0005829">
    <property type="term" value="C:cytosol"/>
    <property type="evidence" value="ECO:0007669"/>
    <property type="project" value="TreeGrafter"/>
</dbReference>
<proteinExistence type="predicted"/>
<keyword evidence="3" id="KW-0677">Repeat</keyword>
<evidence type="ECO:0000313" key="5">
    <source>
        <dbReference type="EMBL" id="ORZ28524.1"/>
    </source>
</evidence>
<dbReference type="GeneID" id="33570245"/>
<name>A0A1Y2H3B2_9FUNG</name>
<dbReference type="InterPro" id="IPR032675">
    <property type="entry name" value="LRR_dom_sf"/>
</dbReference>
<dbReference type="SMART" id="SM00368">
    <property type="entry name" value="LRR_RI"/>
    <property type="match status" value="8"/>
</dbReference>
<feature type="region of interest" description="Disordered" evidence="4">
    <location>
        <begin position="52"/>
        <end position="83"/>
    </location>
</feature>
<evidence type="ECO:0000256" key="2">
    <source>
        <dbReference type="ARBA" id="ARBA00022614"/>
    </source>
</evidence>
<accession>A0A1Y2H3B2</accession>
<dbReference type="PANTHER" id="PTHR24113:SF12">
    <property type="entry name" value="RAN GTPASE-ACTIVATING PROTEIN 1"/>
    <property type="match status" value="1"/>
</dbReference>
<dbReference type="Proteomes" id="UP000193648">
    <property type="component" value="Unassembled WGS sequence"/>
</dbReference>
<dbReference type="Gene3D" id="3.80.10.10">
    <property type="entry name" value="Ribonuclease Inhibitor"/>
    <property type="match status" value="3"/>
</dbReference>
<reference evidence="5 6" key="1">
    <citation type="submission" date="2016-07" db="EMBL/GenBank/DDBJ databases">
        <title>Pervasive Adenine N6-methylation of Active Genes in Fungi.</title>
        <authorList>
            <consortium name="DOE Joint Genome Institute"/>
            <person name="Mondo S.J."/>
            <person name="Dannebaum R.O."/>
            <person name="Kuo R.C."/>
            <person name="Labutti K."/>
            <person name="Haridas S."/>
            <person name="Kuo A."/>
            <person name="Salamov A."/>
            <person name="Ahrendt S.R."/>
            <person name="Lipzen A."/>
            <person name="Sullivan W."/>
            <person name="Andreopoulos W.B."/>
            <person name="Clum A."/>
            <person name="Lindquist E."/>
            <person name="Daum C."/>
            <person name="Ramamoorthy G.K."/>
            <person name="Gryganskyi A."/>
            <person name="Culley D."/>
            <person name="Magnuson J.K."/>
            <person name="James T.Y."/>
            <person name="O'Malley M.A."/>
            <person name="Stajich J.E."/>
            <person name="Spatafora J.W."/>
            <person name="Visel A."/>
            <person name="Grigoriev I.V."/>
        </authorList>
    </citation>
    <scope>NUCLEOTIDE SEQUENCE [LARGE SCALE GENOMIC DNA]</scope>
    <source>
        <strain evidence="5 6">NRRL 3116</strain>
    </source>
</reference>
<dbReference type="InterPro" id="IPR027038">
    <property type="entry name" value="RanGap"/>
</dbReference>
<dbReference type="PANTHER" id="PTHR24113">
    <property type="entry name" value="RAN GTPASE-ACTIVATING PROTEIN 1"/>
    <property type="match status" value="1"/>
</dbReference>
<gene>
    <name evidence="5" type="ORF">BCR41DRAFT_391991</name>
</gene>
<evidence type="ECO:0000256" key="4">
    <source>
        <dbReference type="SAM" id="MobiDB-lite"/>
    </source>
</evidence>
<dbReference type="AlphaFoldDB" id="A0A1Y2H3B2"/>
<keyword evidence="2" id="KW-0433">Leucine-rich repeat</keyword>
<dbReference type="InParanoid" id="A0A1Y2H3B2"/>
<evidence type="ECO:0000256" key="3">
    <source>
        <dbReference type="ARBA" id="ARBA00022737"/>
    </source>
</evidence>
<dbReference type="SUPFAM" id="SSF52047">
    <property type="entry name" value="RNI-like"/>
    <property type="match status" value="1"/>
</dbReference>
<feature type="compositionally biased region" description="Low complexity" evidence="4">
    <location>
        <begin position="53"/>
        <end position="83"/>
    </location>
</feature>
<comment type="caution">
    <text evidence="5">The sequence shown here is derived from an EMBL/GenBank/DDBJ whole genome shotgun (WGS) entry which is preliminary data.</text>
</comment>
<dbReference type="Pfam" id="PF13516">
    <property type="entry name" value="LRR_6"/>
    <property type="match status" value="7"/>
</dbReference>
<dbReference type="RefSeq" id="XP_021886209.1">
    <property type="nucleotide sequence ID" value="XM_022028402.1"/>
</dbReference>
<evidence type="ECO:0000313" key="6">
    <source>
        <dbReference type="Proteomes" id="UP000193648"/>
    </source>
</evidence>
<dbReference type="GO" id="GO:0048471">
    <property type="term" value="C:perinuclear region of cytoplasm"/>
    <property type="evidence" value="ECO:0007669"/>
    <property type="project" value="TreeGrafter"/>
</dbReference>
<dbReference type="OrthoDB" id="8436363at2759"/>
<protein>
    <recommendedName>
        <fullName evidence="7">RNI-like protein</fullName>
    </recommendedName>
</protein>
<keyword evidence="1" id="KW-0343">GTPase activation</keyword>
<dbReference type="GO" id="GO:0031267">
    <property type="term" value="F:small GTPase binding"/>
    <property type="evidence" value="ECO:0007669"/>
    <property type="project" value="TreeGrafter"/>
</dbReference>
<dbReference type="EMBL" id="MCFF01000002">
    <property type="protein sequence ID" value="ORZ28524.1"/>
    <property type="molecule type" value="Genomic_DNA"/>
</dbReference>
<organism evidence="5 6">
    <name type="scientific">Lobosporangium transversale</name>
    <dbReference type="NCBI Taxonomy" id="64571"/>
    <lineage>
        <taxon>Eukaryota</taxon>
        <taxon>Fungi</taxon>
        <taxon>Fungi incertae sedis</taxon>
        <taxon>Mucoromycota</taxon>
        <taxon>Mortierellomycotina</taxon>
        <taxon>Mortierellomycetes</taxon>
        <taxon>Mortierellales</taxon>
        <taxon>Mortierellaceae</taxon>
        <taxon>Lobosporangium</taxon>
    </lineage>
</organism>